<dbReference type="Pfam" id="PF00398">
    <property type="entry name" value="RrnaAD"/>
    <property type="match status" value="1"/>
</dbReference>
<sequence length="261" mass="29409">MEHRAKRSLGQNFLIDDNICRRIVDALDVGDDSLIVEIGPGKGALSRFLLQASPRKYIALEKDAALAEALSDRYPQARVRCMDALQFPWEDLTGRVQIVGNLPYNIGSRLIWDIVSRVQSYDRAIFMVQLEVAQRLTAKAGEKAYGALGAWVQSFAETQLLFRVPPTVFRPQPKVMSGVVRFTPLGVECRPADPVALSEVLRLCFQKRRKQLGNILRTRWNDELSQWFAEEGLSPTLRPEALTPRQFQGLAARIVMNNAES</sequence>
<feature type="binding site" evidence="7 8">
    <location>
        <position position="101"/>
    </location>
    <ligand>
        <name>S-adenosyl-L-methionine</name>
        <dbReference type="ChEBI" id="CHEBI:59789"/>
    </ligand>
</feature>
<dbReference type="EMBL" id="FUYC01000003">
    <property type="protein sequence ID" value="SKA78484.1"/>
    <property type="molecule type" value="Genomic_DNA"/>
</dbReference>
<comment type="catalytic activity">
    <reaction evidence="7">
        <text>adenosine(1518)/adenosine(1519) in 16S rRNA + 4 S-adenosyl-L-methionine = N(6)-dimethyladenosine(1518)/N(6)-dimethyladenosine(1519) in 16S rRNA + 4 S-adenosyl-L-homocysteine + 4 H(+)</text>
        <dbReference type="Rhea" id="RHEA:19609"/>
        <dbReference type="Rhea" id="RHEA-COMP:10232"/>
        <dbReference type="Rhea" id="RHEA-COMP:10233"/>
        <dbReference type="ChEBI" id="CHEBI:15378"/>
        <dbReference type="ChEBI" id="CHEBI:57856"/>
        <dbReference type="ChEBI" id="CHEBI:59789"/>
        <dbReference type="ChEBI" id="CHEBI:74411"/>
        <dbReference type="ChEBI" id="CHEBI:74493"/>
        <dbReference type="EC" id="2.1.1.182"/>
    </reaction>
</comment>
<evidence type="ECO:0000256" key="8">
    <source>
        <dbReference type="PROSITE-ProRule" id="PRU01026"/>
    </source>
</evidence>
<dbReference type="PANTHER" id="PTHR11727">
    <property type="entry name" value="DIMETHYLADENOSINE TRANSFERASE"/>
    <property type="match status" value="1"/>
</dbReference>
<keyword evidence="6 7" id="KW-0694">RNA-binding</keyword>
<feature type="binding site" evidence="7 8">
    <location>
        <position position="39"/>
    </location>
    <ligand>
        <name>S-adenosyl-L-methionine</name>
        <dbReference type="ChEBI" id="CHEBI:59789"/>
    </ligand>
</feature>
<feature type="binding site" evidence="7 8">
    <location>
        <position position="61"/>
    </location>
    <ligand>
        <name>S-adenosyl-L-methionine</name>
        <dbReference type="ChEBI" id="CHEBI:59789"/>
    </ligand>
</feature>
<keyword evidence="11" id="KW-1185">Reference proteome</keyword>
<dbReference type="OrthoDB" id="9814755at2"/>
<dbReference type="CDD" id="cd02440">
    <property type="entry name" value="AdoMet_MTases"/>
    <property type="match status" value="1"/>
</dbReference>
<dbReference type="PANTHER" id="PTHR11727:SF7">
    <property type="entry name" value="DIMETHYLADENOSINE TRANSFERASE-RELATED"/>
    <property type="match status" value="1"/>
</dbReference>
<evidence type="ECO:0000256" key="1">
    <source>
        <dbReference type="ARBA" id="ARBA00022490"/>
    </source>
</evidence>
<comment type="subcellular location">
    <subcellularLocation>
        <location evidence="7">Cytoplasm</location>
    </subcellularLocation>
</comment>
<dbReference type="InterPro" id="IPR023165">
    <property type="entry name" value="rRNA_Ade_diMease-like_C"/>
</dbReference>
<feature type="binding site" evidence="7 8">
    <location>
        <position position="83"/>
    </location>
    <ligand>
        <name>S-adenosyl-L-methionine</name>
        <dbReference type="ChEBI" id="CHEBI:59789"/>
    </ligand>
</feature>
<dbReference type="RefSeq" id="WP_078716707.1">
    <property type="nucleotide sequence ID" value="NZ_FUYC01000003.1"/>
</dbReference>
<dbReference type="GO" id="GO:0005737">
    <property type="term" value="C:cytoplasm"/>
    <property type="evidence" value="ECO:0007669"/>
    <property type="project" value="UniProtKB-SubCell"/>
</dbReference>
<dbReference type="SMART" id="SM00650">
    <property type="entry name" value="rADc"/>
    <property type="match status" value="1"/>
</dbReference>
<evidence type="ECO:0000256" key="2">
    <source>
        <dbReference type="ARBA" id="ARBA00022552"/>
    </source>
</evidence>
<dbReference type="GO" id="GO:0052908">
    <property type="term" value="F:16S rRNA (adenine(1518)-N(6)/adenine(1519)-N(6))-dimethyltransferase activity"/>
    <property type="evidence" value="ECO:0007669"/>
    <property type="project" value="UniProtKB-EC"/>
</dbReference>
<dbReference type="Proteomes" id="UP000190027">
    <property type="component" value="Unassembled WGS sequence"/>
</dbReference>
<dbReference type="InterPro" id="IPR001737">
    <property type="entry name" value="KsgA/Erm"/>
</dbReference>
<keyword evidence="3 7" id="KW-0489">Methyltransferase</keyword>
<evidence type="ECO:0000256" key="3">
    <source>
        <dbReference type="ARBA" id="ARBA00022603"/>
    </source>
</evidence>
<name>A0A1T4WMC4_9BACT</name>
<keyword evidence="5 7" id="KW-0949">S-adenosyl-L-methionine</keyword>
<evidence type="ECO:0000256" key="6">
    <source>
        <dbReference type="ARBA" id="ARBA00022884"/>
    </source>
</evidence>
<dbReference type="Gene3D" id="1.10.8.100">
    <property type="entry name" value="Ribosomal RNA adenine dimethylase-like, domain 2"/>
    <property type="match status" value="1"/>
</dbReference>
<evidence type="ECO:0000259" key="9">
    <source>
        <dbReference type="SMART" id="SM00650"/>
    </source>
</evidence>
<dbReference type="EC" id="2.1.1.182" evidence="7"/>
<dbReference type="NCBIfam" id="TIGR00755">
    <property type="entry name" value="ksgA"/>
    <property type="match status" value="1"/>
</dbReference>
<keyword evidence="1 7" id="KW-0963">Cytoplasm</keyword>
<evidence type="ECO:0000256" key="4">
    <source>
        <dbReference type="ARBA" id="ARBA00022679"/>
    </source>
</evidence>
<feature type="binding site" evidence="7 8">
    <location>
        <position position="14"/>
    </location>
    <ligand>
        <name>S-adenosyl-L-methionine</name>
        <dbReference type="ChEBI" id="CHEBI:59789"/>
    </ligand>
</feature>
<evidence type="ECO:0000313" key="11">
    <source>
        <dbReference type="Proteomes" id="UP000190027"/>
    </source>
</evidence>
<protein>
    <recommendedName>
        <fullName evidence="7">Ribosomal RNA small subunit methyltransferase A</fullName>
        <ecNumber evidence="7">2.1.1.182</ecNumber>
    </recommendedName>
    <alternativeName>
        <fullName evidence="7">16S rRNA (adenine(1518)-N(6)/adenine(1519)-N(6))-dimethyltransferase</fullName>
    </alternativeName>
    <alternativeName>
        <fullName evidence="7">16S rRNA dimethyladenosine transferase</fullName>
    </alternativeName>
    <alternativeName>
        <fullName evidence="7">16S rRNA dimethylase</fullName>
    </alternativeName>
    <alternativeName>
        <fullName evidence="7">S-adenosylmethionine-6-N', N'-adenosyl(rRNA) dimethyltransferase</fullName>
    </alternativeName>
</protein>
<feature type="domain" description="Ribosomal RNA adenine methylase transferase N-terminal" evidence="9">
    <location>
        <begin position="19"/>
        <end position="186"/>
    </location>
</feature>
<dbReference type="PROSITE" id="PS51689">
    <property type="entry name" value="SAM_RNA_A_N6_MT"/>
    <property type="match status" value="1"/>
</dbReference>
<dbReference type="InterPro" id="IPR020596">
    <property type="entry name" value="rRNA_Ade_Mease_Trfase_CS"/>
</dbReference>
<evidence type="ECO:0000313" key="10">
    <source>
        <dbReference type="EMBL" id="SKA78484.1"/>
    </source>
</evidence>
<dbReference type="GO" id="GO:0003723">
    <property type="term" value="F:RNA binding"/>
    <property type="evidence" value="ECO:0007669"/>
    <property type="project" value="UniProtKB-UniRule"/>
</dbReference>
<reference evidence="10 11" key="1">
    <citation type="submission" date="2017-02" db="EMBL/GenBank/DDBJ databases">
        <authorList>
            <person name="Peterson S.W."/>
        </authorList>
    </citation>
    <scope>NUCLEOTIDE SEQUENCE [LARGE SCALE GENOMIC DNA]</scope>
    <source>
        <strain evidence="10 11">DSM 16080</strain>
    </source>
</reference>
<feature type="binding site" evidence="7 8">
    <location>
        <position position="12"/>
    </location>
    <ligand>
        <name>S-adenosyl-L-methionine</name>
        <dbReference type="ChEBI" id="CHEBI:59789"/>
    </ligand>
</feature>
<dbReference type="Gene3D" id="3.40.50.150">
    <property type="entry name" value="Vaccinia Virus protein VP39"/>
    <property type="match status" value="1"/>
</dbReference>
<dbReference type="AlphaFoldDB" id="A0A1T4WMC4"/>
<dbReference type="InterPro" id="IPR029063">
    <property type="entry name" value="SAM-dependent_MTases_sf"/>
</dbReference>
<dbReference type="InterPro" id="IPR011530">
    <property type="entry name" value="rRNA_adenine_dimethylase"/>
</dbReference>
<keyword evidence="4 7" id="KW-0808">Transferase</keyword>
<dbReference type="InterPro" id="IPR020598">
    <property type="entry name" value="rRNA_Ade_methylase_Trfase_N"/>
</dbReference>
<evidence type="ECO:0000256" key="7">
    <source>
        <dbReference type="HAMAP-Rule" id="MF_00607"/>
    </source>
</evidence>
<keyword evidence="2 7" id="KW-0698">rRNA processing</keyword>
<dbReference type="SUPFAM" id="SSF53335">
    <property type="entry name" value="S-adenosyl-L-methionine-dependent methyltransferases"/>
    <property type="match status" value="1"/>
</dbReference>
<comment type="function">
    <text evidence="7">Specifically dimethylates two adjacent adenosines (A1518 and A1519) in the loop of a conserved hairpin near the 3'-end of 16S rRNA in the 30S particle. May play a critical role in biogenesis of 30S subunits.</text>
</comment>
<comment type="similarity">
    <text evidence="7">Belongs to the class I-like SAM-binding methyltransferase superfamily. rRNA adenine N(6)-methyltransferase family. RsmA subfamily.</text>
</comment>
<dbReference type="STRING" id="1121449.SAMN02745704_01142"/>
<evidence type="ECO:0000256" key="5">
    <source>
        <dbReference type="ARBA" id="ARBA00022691"/>
    </source>
</evidence>
<dbReference type="HAMAP" id="MF_00607">
    <property type="entry name" value="16SrRNA_methyltr_A"/>
    <property type="match status" value="1"/>
</dbReference>
<gene>
    <name evidence="7" type="primary">rsmA</name>
    <name evidence="7" type="synonym">ksgA</name>
    <name evidence="10" type="ORF">SAMN02745704_01142</name>
</gene>
<organism evidence="10 11">
    <name type="scientific">Paucidesulfovibrio gracilis DSM 16080</name>
    <dbReference type="NCBI Taxonomy" id="1121449"/>
    <lineage>
        <taxon>Bacteria</taxon>
        <taxon>Pseudomonadati</taxon>
        <taxon>Thermodesulfobacteriota</taxon>
        <taxon>Desulfovibrionia</taxon>
        <taxon>Desulfovibrionales</taxon>
        <taxon>Desulfovibrionaceae</taxon>
        <taxon>Paucidesulfovibrio</taxon>
    </lineage>
</organism>
<dbReference type="PROSITE" id="PS01131">
    <property type="entry name" value="RRNA_A_DIMETH"/>
    <property type="match status" value="1"/>
</dbReference>
<accession>A0A1T4WMC4</accession>
<proteinExistence type="inferred from homology"/>